<dbReference type="PANTHER" id="PTHR14226">
    <property type="entry name" value="NEUROPATHY TARGET ESTERASE/SWISS CHEESE D.MELANOGASTER"/>
    <property type="match status" value="1"/>
</dbReference>
<evidence type="ECO:0000256" key="3">
    <source>
        <dbReference type="ARBA" id="ARBA00023098"/>
    </source>
</evidence>
<dbReference type="InterPro" id="IPR016035">
    <property type="entry name" value="Acyl_Trfase/lysoPLipase"/>
</dbReference>
<name>A0ABN2YZL5_9ACTN</name>
<accession>A0ABN2YZL5</accession>
<feature type="short sequence motif" description="GXSXG" evidence="4">
    <location>
        <begin position="35"/>
        <end position="39"/>
    </location>
</feature>
<dbReference type="InterPro" id="IPR050301">
    <property type="entry name" value="NTE"/>
</dbReference>
<dbReference type="InterPro" id="IPR002641">
    <property type="entry name" value="PNPLA_dom"/>
</dbReference>
<organism evidence="6 7">
    <name type="scientific">Nocardioides bigeumensis</name>
    <dbReference type="NCBI Taxonomy" id="433657"/>
    <lineage>
        <taxon>Bacteria</taxon>
        <taxon>Bacillati</taxon>
        <taxon>Actinomycetota</taxon>
        <taxon>Actinomycetes</taxon>
        <taxon>Propionibacteriales</taxon>
        <taxon>Nocardioidaceae</taxon>
        <taxon>Nocardioides</taxon>
    </lineage>
</organism>
<feature type="domain" description="PNPLA" evidence="5">
    <location>
        <begin position="1"/>
        <end position="195"/>
    </location>
</feature>
<gene>
    <name evidence="6" type="ORF">GCM10009843_40970</name>
</gene>
<evidence type="ECO:0000256" key="4">
    <source>
        <dbReference type="PROSITE-ProRule" id="PRU01161"/>
    </source>
</evidence>
<comment type="caution">
    <text evidence="4">Lacks conserved residue(s) required for the propagation of feature annotation.</text>
</comment>
<dbReference type="EMBL" id="BAAAQQ010000014">
    <property type="protein sequence ID" value="GAA2134473.1"/>
    <property type="molecule type" value="Genomic_DNA"/>
</dbReference>
<evidence type="ECO:0000313" key="6">
    <source>
        <dbReference type="EMBL" id="GAA2134473.1"/>
    </source>
</evidence>
<evidence type="ECO:0000256" key="2">
    <source>
        <dbReference type="ARBA" id="ARBA00022963"/>
    </source>
</evidence>
<evidence type="ECO:0000256" key="1">
    <source>
        <dbReference type="ARBA" id="ARBA00022801"/>
    </source>
</evidence>
<dbReference type="PROSITE" id="PS51635">
    <property type="entry name" value="PNPLA"/>
    <property type="match status" value="1"/>
</dbReference>
<proteinExistence type="predicted"/>
<keyword evidence="2 4" id="KW-0442">Lipid degradation</keyword>
<feature type="active site" description="Proton acceptor" evidence="4">
    <location>
        <position position="182"/>
    </location>
</feature>
<keyword evidence="1 4" id="KW-0378">Hydrolase</keyword>
<dbReference type="PANTHER" id="PTHR14226:SF57">
    <property type="entry name" value="BLR7027 PROTEIN"/>
    <property type="match status" value="1"/>
</dbReference>
<dbReference type="Gene3D" id="3.40.1090.10">
    <property type="entry name" value="Cytosolic phospholipase A2 catalytic domain"/>
    <property type="match status" value="2"/>
</dbReference>
<keyword evidence="3 4" id="KW-0443">Lipid metabolism</keyword>
<protein>
    <submittedName>
        <fullName evidence="6">Patatin-like phospholipase family protein</fullName>
    </submittedName>
</protein>
<sequence>MLGGGGVTGIAWEVGVLKGLRDEGVDVTAADLVVGTSAGSVVGALVTTEDLDELYAEQTSPPDEEIPAVFSLRTALTIGALMALPGDGRARRARVGRAARKANPGPGTERVAVFESRLRRTDGSLATWPDRDLRITAVDAETGAFHVFDKDGDVDLLHAVAASCAVPLVWPAVEINGRAYIDGGMRSPANADLATGCDVVLGIVPLPRSITKRHSMPEQLRRTGARWSAWISPDQESLAAIGRNVLDPAMRMGAARAGAAQGRRMAAEVGARWPS</sequence>
<dbReference type="SUPFAM" id="SSF52151">
    <property type="entry name" value="FabD/lysophospholipase-like"/>
    <property type="match status" value="1"/>
</dbReference>
<keyword evidence="7" id="KW-1185">Reference proteome</keyword>
<comment type="caution">
    <text evidence="6">The sequence shown here is derived from an EMBL/GenBank/DDBJ whole genome shotgun (WGS) entry which is preliminary data.</text>
</comment>
<reference evidence="6 7" key="1">
    <citation type="journal article" date="2019" name="Int. J. Syst. Evol. Microbiol.">
        <title>The Global Catalogue of Microorganisms (GCM) 10K type strain sequencing project: providing services to taxonomists for standard genome sequencing and annotation.</title>
        <authorList>
            <consortium name="The Broad Institute Genomics Platform"/>
            <consortium name="The Broad Institute Genome Sequencing Center for Infectious Disease"/>
            <person name="Wu L."/>
            <person name="Ma J."/>
        </authorList>
    </citation>
    <scope>NUCLEOTIDE SEQUENCE [LARGE SCALE GENOMIC DNA]</scope>
    <source>
        <strain evidence="6 7">JCM 16021</strain>
    </source>
</reference>
<evidence type="ECO:0000313" key="7">
    <source>
        <dbReference type="Proteomes" id="UP001500575"/>
    </source>
</evidence>
<evidence type="ECO:0000259" key="5">
    <source>
        <dbReference type="PROSITE" id="PS51635"/>
    </source>
</evidence>
<dbReference type="Pfam" id="PF01734">
    <property type="entry name" value="Patatin"/>
    <property type="match status" value="1"/>
</dbReference>
<feature type="short sequence motif" description="DGA/G" evidence="4">
    <location>
        <begin position="182"/>
        <end position="184"/>
    </location>
</feature>
<dbReference type="Proteomes" id="UP001500575">
    <property type="component" value="Unassembled WGS sequence"/>
</dbReference>
<feature type="active site" description="Nucleophile" evidence="4">
    <location>
        <position position="37"/>
    </location>
</feature>